<dbReference type="EMBL" id="LECT01000036">
    <property type="protein sequence ID" value="KLU03536.1"/>
    <property type="molecule type" value="Genomic_DNA"/>
</dbReference>
<evidence type="ECO:0000313" key="2">
    <source>
        <dbReference type="Proteomes" id="UP000036367"/>
    </source>
</evidence>
<sequence>MASTNVSCSSSVVIYLWSTASDSEPDAIAFRLTRWLVIVSAAGRSSPVSVRGWGRWLAGSAVLNCV</sequence>
<dbReference type="PATRIC" id="fig|595434.4.peg.4206"/>
<dbReference type="AlphaFoldDB" id="A0A0J1BAL9"/>
<gene>
    <name evidence="1" type="ORF">RISK_004433</name>
</gene>
<comment type="caution">
    <text evidence="1">The sequence shown here is derived from an EMBL/GenBank/DDBJ whole genome shotgun (WGS) entry which is preliminary data.</text>
</comment>
<organism evidence="1 2">
    <name type="scientific">Rhodopirellula islandica</name>
    <dbReference type="NCBI Taxonomy" id="595434"/>
    <lineage>
        <taxon>Bacteria</taxon>
        <taxon>Pseudomonadati</taxon>
        <taxon>Planctomycetota</taxon>
        <taxon>Planctomycetia</taxon>
        <taxon>Pirellulales</taxon>
        <taxon>Pirellulaceae</taxon>
        <taxon>Rhodopirellula</taxon>
    </lineage>
</organism>
<accession>A0A0J1BAL9</accession>
<keyword evidence="2" id="KW-1185">Reference proteome</keyword>
<name>A0A0J1BAL9_RHOIS</name>
<dbReference type="Proteomes" id="UP000036367">
    <property type="component" value="Unassembled WGS sequence"/>
</dbReference>
<reference evidence="1" key="1">
    <citation type="submission" date="2015-05" db="EMBL/GenBank/DDBJ databases">
        <title>Permanent draft genome of Rhodopirellula islandicus K833.</title>
        <authorList>
            <person name="Kizina J."/>
            <person name="Richter M."/>
            <person name="Glockner F.O."/>
            <person name="Harder J."/>
        </authorList>
    </citation>
    <scope>NUCLEOTIDE SEQUENCE [LARGE SCALE GENOMIC DNA]</scope>
    <source>
        <strain evidence="1">K833</strain>
    </source>
</reference>
<proteinExistence type="predicted"/>
<evidence type="ECO:0000313" key="1">
    <source>
        <dbReference type="EMBL" id="KLU03536.1"/>
    </source>
</evidence>
<protein>
    <submittedName>
        <fullName evidence="1">Uncharacterized protein</fullName>
    </submittedName>
</protein>